<evidence type="ECO:0000313" key="2">
    <source>
        <dbReference type="EMBL" id="MDC0721735.1"/>
    </source>
</evidence>
<name>A0ABT5E789_9BACT</name>
<evidence type="ECO:0000256" key="1">
    <source>
        <dbReference type="SAM" id="MobiDB-lite"/>
    </source>
</evidence>
<feature type="region of interest" description="Disordered" evidence="1">
    <location>
        <begin position="1"/>
        <end position="34"/>
    </location>
</feature>
<accession>A0ABT5E789</accession>
<protein>
    <submittedName>
        <fullName evidence="2">Uncharacterized protein</fullName>
    </submittedName>
</protein>
<dbReference type="EMBL" id="JAQNDL010000003">
    <property type="protein sequence ID" value="MDC0721735.1"/>
    <property type="molecule type" value="Genomic_DNA"/>
</dbReference>
<organism evidence="2 3">
    <name type="scientific">Nannocystis bainbridge</name>
    <dbReference type="NCBI Taxonomy" id="2995303"/>
    <lineage>
        <taxon>Bacteria</taxon>
        <taxon>Pseudomonadati</taxon>
        <taxon>Myxococcota</taxon>
        <taxon>Polyangia</taxon>
        <taxon>Nannocystales</taxon>
        <taxon>Nannocystaceae</taxon>
        <taxon>Nannocystis</taxon>
    </lineage>
</organism>
<sequence length="120" mass="12617">MHSGVDAPLLAEPPVAPTNKNMPEHLPTTAGPEGGCAVERIEDVAEPLPLAATEEEVARAVELVGAFGDEVEAQHRQSAARLTRVEHEMHVMRVLVARADAGGDDTDGEAQPEEADAVHG</sequence>
<feature type="region of interest" description="Disordered" evidence="1">
    <location>
        <begin position="100"/>
        <end position="120"/>
    </location>
</feature>
<feature type="compositionally biased region" description="Acidic residues" evidence="1">
    <location>
        <begin position="102"/>
        <end position="120"/>
    </location>
</feature>
<evidence type="ECO:0000313" key="3">
    <source>
        <dbReference type="Proteomes" id="UP001221686"/>
    </source>
</evidence>
<proteinExistence type="predicted"/>
<dbReference type="Proteomes" id="UP001221686">
    <property type="component" value="Unassembled WGS sequence"/>
</dbReference>
<dbReference type="RefSeq" id="WP_272090241.1">
    <property type="nucleotide sequence ID" value="NZ_JAQNDL010000003.1"/>
</dbReference>
<reference evidence="2 3" key="1">
    <citation type="submission" date="2022-11" db="EMBL/GenBank/DDBJ databases">
        <title>Minimal conservation of predation-associated metabolite biosynthetic gene clusters underscores biosynthetic potential of Myxococcota including descriptions for ten novel species: Archangium lansinium sp. nov., Myxococcus landrumus sp. nov., Nannocystis bai.</title>
        <authorList>
            <person name="Ahearne A."/>
            <person name="Stevens C."/>
            <person name="Dowd S."/>
        </authorList>
    </citation>
    <scope>NUCLEOTIDE SEQUENCE [LARGE SCALE GENOMIC DNA]</scope>
    <source>
        <strain evidence="2 3">BB15-2</strain>
    </source>
</reference>
<keyword evidence="3" id="KW-1185">Reference proteome</keyword>
<comment type="caution">
    <text evidence="2">The sequence shown here is derived from an EMBL/GenBank/DDBJ whole genome shotgun (WGS) entry which is preliminary data.</text>
</comment>
<gene>
    <name evidence="2" type="ORF">POL25_32805</name>
</gene>